<protein>
    <recommendedName>
        <fullName evidence="7">ATP-dependent DNA ligase family profile domain-containing protein</fullName>
    </recommendedName>
</protein>
<feature type="region of interest" description="Disordered" evidence="6">
    <location>
        <begin position="684"/>
        <end position="824"/>
    </location>
</feature>
<evidence type="ECO:0000256" key="6">
    <source>
        <dbReference type="SAM" id="MobiDB-lite"/>
    </source>
</evidence>
<dbReference type="PANTHER" id="PTHR45997:SF2">
    <property type="entry name" value="ATP DEPENDENT DNA LIGASE DOMAIN PROTEIN (AFU_ORTHOLOGUE AFUA_5G02430)"/>
    <property type="match status" value="1"/>
</dbReference>
<feature type="domain" description="ATP-dependent DNA ligase family profile" evidence="7">
    <location>
        <begin position="394"/>
        <end position="536"/>
    </location>
</feature>
<evidence type="ECO:0000256" key="1">
    <source>
        <dbReference type="ARBA" id="ARBA00007572"/>
    </source>
</evidence>
<keyword evidence="9" id="KW-1185">Reference proteome</keyword>
<dbReference type="InterPro" id="IPR012308">
    <property type="entry name" value="DNA_ligase_ATP-dep_N"/>
</dbReference>
<dbReference type="Pfam" id="PF04675">
    <property type="entry name" value="DNA_ligase_A_N"/>
    <property type="match status" value="1"/>
</dbReference>
<dbReference type="Gene3D" id="3.30.470.30">
    <property type="entry name" value="DNA ligase/mRNA capping enzyme"/>
    <property type="match status" value="1"/>
</dbReference>
<dbReference type="EMBL" id="JAXOVC010000005">
    <property type="protein sequence ID" value="KAK4501562.1"/>
    <property type="molecule type" value="Genomic_DNA"/>
</dbReference>
<feature type="compositionally biased region" description="Basic and acidic residues" evidence="6">
    <location>
        <begin position="777"/>
        <end position="787"/>
    </location>
</feature>
<dbReference type="Pfam" id="PF01068">
    <property type="entry name" value="DNA_ligase_A_M"/>
    <property type="match status" value="1"/>
</dbReference>
<reference evidence="8 9" key="1">
    <citation type="journal article" date="2023" name="G3 (Bethesda)">
        <title>A chromosome-level genome assembly of Zasmidium syzygii isolated from banana leaves.</title>
        <authorList>
            <person name="van Westerhoven A.C."/>
            <person name="Mehrabi R."/>
            <person name="Talebi R."/>
            <person name="Steentjes M.B.F."/>
            <person name="Corcolon B."/>
            <person name="Chong P.A."/>
            <person name="Kema G.H.J."/>
            <person name="Seidl M.F."/>
        </authorList>
    </citation>
    <scope>NUCLEOTIDE SEQUENCE [LARGE SCALE GENOMIC DNA]</scope>
    <source>
        <strain evidence="8 9">P124</strain>
    </source>
</reference>
<dbReference type="Gene3D" id="1.10.3260.10">
    <property type="entry name" value="DNA ligase, ATP-dependent, N-terminal domain"/>
    <property type="match status" value="1"/>
</dbReference>
<keyword evidence="2" id="KW-0436">Ligase</keyword>
<sequence length="999" mass="113437">MPLPFGEICTLLSRLEDIETHDPPLLQQEKYIRTRETIESWFKSHRRPIDELNADGTAALLSTLLPEWRTDRVYGIQTKNLYRILCRTMELGVTRRPILEQYKEPGKGDIGACLERLLRQGGPPAKPVVVLEEVDDMLQMLAGGSRHSGPSIPPSSSEQRDKTIANILFRCEPNEGKWLARLILKDFSPVRIDEKLVFRNFHFLLEDLLNFQRDFNAAANLLKGEFRDYPCRPDPMSERLHKRGVAARMRPVVGIKVGRPKFDKARDVKYVLSTLAGKEWALERKYDGEYCEIHVDLQRSKDPKQCITIFAKSGKDSTEDKKGLHETLVKTLRLGKPDCRFKHQAILLGEMVVYSDNEGDILPFEKIRKHVTRSGVHIGTEVDSQPHAHEHLAIVFFDLLLLDDEVVMNRPVNERRNWLRETYLKIPGRAIGAEWRTVDFSDIEGGEEKLLQQFAAAIARRTEGLVLKPLDVPYFSMEGDAPDKRYIKVKKDYLKGLGDEADFAVIGASYNAQQAATSGLKAHAVKCTTFHLGCLTNQEDVRRHNARPSFQYVGSIDQEHCIPKAVLEAANMEATFRAKPYDSSRQPESFDILSRHAVTMQVVLNEPLVFEVLGSGFETPSNRNYLMLRHPRVKKMHEDRSWLDCVTFEELQEQGRKSREAPEDSESQEARRWVQRLEELIPKHRRKVEREKTASPRSRKTITPPTTCARRPRKLQSPMVPPLRRVVNALPTPLPSSGVERLPSSPLPRPPLLRHESSASKRQLEDGINHLPQPKKARVEPARKTPDRSPSSVLSTPLAELSTNTDPPSAREATRQNQRSRALSNVASKVVALIRPSRPLSTPSIGASPTPPCTGTKCPFATATVYLVPCISKTPYITEDLLSIHNIHLTTSLAHWDRASYTHSPLSSTVSESQSHPGMRKIVLVERKRRAAVRATVQKIQALNGGAFRERVEVWDWRVLEECKKHDRSTDRVKRHFLGATVWDRGRGRAVFVGECDWL</sequence>
<evidence type="ECO:0000256" key="4">
    <source>
        <dbReference type="ARBA" id="ARBA00022840"/>
    </source>
</evidence>
<dbReference type="Proteomes" id="UP001305779">
    <property type="component" value="Unassembled WGS sequence"/>
</dbReference>
<evidence type="ECO:0000313" key="9">
    <source>
        <dbReference type="Proteomes" id="UP001305779"/>
    </source>
</evidence>
<keyword evidence="3" id="KW-0547">Nucleotide-binding</keyword>
<evidence type="ECO:0000259" key="7">
    <source>
        <dbReference type="PROSITE" id="PS50160"/>
    </source>
</evidence>
<dbReference type="InterPro" id="IPR012340">
    <property type="entry name" value="NA-bd_OB-fold"/>
</dbReference>
<feature type="compositionally biased region" description="Polar residues" evidence="6">
    <location>
        <begin position="815"/>
        <end position="824"/>
    </location>
</feature>
<dbReference type="InterPro" id="IPR029710">
    <property type="entry name" value="LIG4"/>
</dbReference>
<keyword evidence="4" id="KW-0067">ATP-binding</keyword>
<evidence type="ECO:0000313" key="8">
    <source>
        <dbReference type="EMBL" id="KAK4501562.1"/>
    </source>
</evidence>
<feature type="compositionally biased region" description="Basic and acidic residues" evidence="6">
    <location>
        <begin position="684"/>
        <end position="694"/>
    </location>
</feature>
<comment type="similarity">
    <text evidence="1">Belongs to the ATP-dependent DNA ligase family.</text>
</comment>
<keyword evidence="5" id="KW-0539">Nucleus</keyword>
<organism evidence="8 9">
    <name type="scientific">Zasmidium cellare</name>
    <name type="common">Wine cellar mold</name>
    <name type="synonym">Racodium cellare</name>
    <dbReference type="NCBI Taxonomy" id="395010"/>
    <lineage>
        <taxon>Eukaryota</taxon>
        <taxon>Fungi</taxon>
        <taxon>Dikarya</taxon>
        <taxon>Ascomycota</taxon>
        <taxon>Pezizomycotina</taxon>
        <taxon>Dothideomycetes</taxon>
        <taxon>Dothideomycetidae</taxon>
        <taxon>Mycosphaerellales</taxon>
        <taxon>Mycosphaerellaceae</taxon>
        <taxon>Zasmidium</taxon>
    </lineage>
</organism>
<dbReference type="Gene3D" id="2.40.50.140">
    <property type="entry name" value="Nucleic acid-binding proteins"/>
    <property type="match status" value="1"/>
</dbReference>
<proteinExistence type="inferred from homology"/>
<dbReference type="InterPro" id="IPR012310">
    <property type="entry name" value="DNA_ligase_ATP-dep_cent"/>
</dbReference>
<feature type="compositionally biased region" description="Basic and acidic residues" evidence="6">
    <location>
        <begin position="753"/>
        <end position="768"/>
    </location>
</feature>
<dbReference type="PANTHER" id="PTHR45997">
    <property type="entry name" value="DNA LIGASE 4"/>
    <property type="match status" value="1"/>
</dbReference>
<dbReference type="InterPro" id="IPR036599">
    <property type="entry name" value="DNA_ligase_N_sf"/>
</dbReference>
<gene>
    <name evidence="8" type="ORF">PRZ48_007371</name>
</gene>
<comment type="caution">
    <text evidence="8">The sequence shown here is derived from an EMBL/GenBank/DDBJ whole genome shotgun (WGS) entry which is preliminary data.</text>
</comment>
<dbReference type="PROSITE" id="PS50160">
    <property type="entry name" value="DNA_LIGASE_A3"/>
    <property type="match status" value="1"/>
</dbReference>
<name>A0ABR0EJ57_ZASCE</name>
<evidence type="ECO:0000256" key="3">
    <source>
        <dbReference type="ARBA" id="ARBA00022741"/>
    </source>
</evidence>
<evidence type="ECO:0000256" key="2">
    <source>
        <dbReference type="ARBA" id="ARBA00022598"/>
    </source>
</evidence>
<accession>A0ABR0EJ57</accession>
<dbReference type="SUPFAM" id="SSF56091">
    <property type="entry name" value="DNA ligase/mRNA capping enzyme, catalytic domain"/>
    <property type="match status" value="1"/>
</dbReference>
<evidence type="ECO:0000256" key="5">
    <source>
        <dbReference type="ARBA" id="ARBA00023242"/>
    </source>
</evidence>
<feature type="compositionally biased region" description="Polar residues" evidence="6">
    <location>
        <begin position="788"/>
        <end position="807"/>
    </location>
</feature>